<evidence type="ECO:0000313" key="9">
    <source>
        <dbReference type="EMBL" id="GGH19923.1"/>
    </source>
</evidence>
<protein>
    <recommendedName>
        <fullName evidence="11">DUF2029 domain-containing protein</fullName>
    </recommendedName>
</protein>
<evidence type="ECO:0000256" key="1">
    <source>
        <dbReference type="ARBA" id="ARBA00004651"/>
    </source>
</evidence>
<evidence type="ECO:0000256" key="8">
    <source>
        <dbReference type="SAM" id="Phobius"/>
    </source>
</evidence>
<comment type="similarity">
    <text evidence="7">Belongs to the glycosyltransferase 87 family.</text>
</comment>
<keyword evidence="4 8" id="KW-0812">Transmembrane</keyword>
<name>A0A917MHZ6_9HYPH</name>
<dbReference type="Pfam" id="PF09594">
    <property type="entry name" value="GT87"/>
    <property type="match status" value="1"/>
</dbReference>
<dbReference type="GO" id="GO:0005886">
    <property type="term" value="C:plasma membrane"/>
    <property type="evidence" value="ECO:0007669"/>
    <property type="project" value="UniProtKB-SubCell"/>
</dbReference>
<feature type="transmembrane region" description="Helical" evidence="8">
    <location>
        <begin position="78"/>
        <end position="107"/>
    </location>
</feature>
<feature type="transmembrane region" description="Helical" evidence="8">
    <location>
        <begin position="147"/>
        <end position="167"/>
    </location>
</feature>
<dbReference type="AlphaFoldDB" id="A0A917MHZ6"/>
<dbReference type="Proteomes" id="UP000603912">
    <property type="component" value="Unassembled WGS sequence"/>
</dbReference>
<feature type="transmembrane region" description="Helical" evidence="8">
    <location>
        <begin position="290"/>
        <end position="320"/>
    </location>
</feature>
<reference evidence="9" key="2">
    <citation type="submission" date="2020-09" db="EMBL/GenBank/DDBJ databases">
        <authorList>
            <person name="Sun Q."/>
            <person name="Zhou Y."/>
        </authorList>
    </citation>
    <scope>NUCLEOTIDE SEQUENCE</scope>
    <source>
        <strain evidence="9">CGMCC 1.12214</strain>
    </source>
</reference>
<dbReference type="InterPro" id="IPR018584">
    <property type="entry name" value="GT87"/>
</dbReference>
<keyword evidence="5 8" id="KW-1133">Transmembrane helix</keyword>
<proteinExistence type="inferred from homology"/>
<evidence type="ECO:0000256" key="5">
    <source>
        <dbReference type="ARBA" id="ARBA00022989"/>
    </source>
</evidence>
<feature type="transmembrane region" description="Helical" evidence="8">
    <location>
        <begin position="212"/>
        <end position="232"/>
    </location>
</feature>
<evidence type="ECO:0000256" key="7">
    <source>
        <dbReference type="ARBA" id="ARBA00024033"/>
    </source>
</evidence>
<dbReference type="EMBL" id="BMES01000002">
    <property type="protein sequence ID" value="GGH19923.1"/>
    <property type="molecule type" value="Genomic_DNA"/>
</dbReference>
<reference evidence="9" key="1">
    <citation type="journal article" date="2014" name="Int. J. Syst. Evol. Microbiol.">
        <title>Complete genome sequence of Corynebacterium casei LMG S-19264T (=DSM 44701T), isolated from a smear-ripened cheese.</title>
        <authorList>
            <consortium name="US DOE Joint Genome Institute (JGI-PGF)"/>
            <person name="Walter F."/>
            <person name="Albersmeier A."/>
            <person name="Kalinowski J."/>
            <person name="Ruckert C."/>
        </authorList>
    </citation>
    <scope>NUCLEOTIDE SEQUENCE</scope>
    <source>
        <strain evidence="9">CGMCC 1.12214</strain>
    </source>
</reference>
<evidence type="ECO:0000313" key="10">
    <source>
        <dbReference type="Proteomes" id="UP000603912"/>
    </source>
</evidence>
<comment type="caution">
    <text evidence="9">The sequence shown here is derived from an EMBL/GenBank/DDBJ whole genome shotgun (WGS) entry which is preliminary data.</text>
</comment>
<evidence type="ECO:0008006" key="11">
    <source>
        <dbReference type="Google" id="ProtNLM"/>
    </source>
</evidence>
<comment type="subcellular location">
    <subcellularLocation>
        <location evidence="1">Cell membrane</location>
        <topology evidence="1">Multi-pass membrane protein</topology>
    </subcellularLocation>
</comment>
<organism evidence="9 10">
    <name type="scientific">Alsobacter metallidurans</name>
    <dbReference type="NCBI Taxonomy" id="340221"/>
    <lineage>
        <taxon>Bacteria</taxon>
        <taxon>Pseudomonadati</taxon>
        <taxon>Pseudomonadota</taxon>
        <taxon>Alphaproteobacteria</taxon>
        <taxon>Hyphomicrobiales</taxon>
        <taxon>Alsobacteraceae</taxon>
        <taxon>Alsobacter</taxon>
    </lineage>
</organism>
<evidence type="ECO:0000256" key="6">
    <source>
        <dbReference type="ARBA" id="ARBA00023136"/>
    </source>
</evidence>
<gene>
    <name evidence="9" type="ORF">GCM10007036_23160</name>
</gene>
<keyword evidence="2" id="KW-1003">Cell membrane</keyword>
<keyword evidence="6 8" id="KW-0472">Membrane</keyword>
<feature type="transmembrane region" description="Helical" evidence="8">
    <location>
        <begin position="119"/>
        <end position="140"/>
    </location>
</feature>
<evidence type="ECO:0000256" key="3">
    <source>
        <dbReference type="ARBA" id="ARBA00022679"/>
    </source>
</evidence>
<dbReference type="GO" id="GO:0016758">
    <property type="term" value="F:hexosyltransferase activity"/>
    <property type="evidence" value="ECO:0007669"/>
    <property type="project" value="InterPro"/>
</dbReference>
<feature type="transmembrane region" description="Helical" evidence="8">
    <location>
        <begin position="45"/>
        <end position="66"/>
    </location>
</feature>
<keyword evidence="10" id="KW-1185">Reference proteome</keyword>
<feature type="transmembrane region" description="Helical" evidence="8">
    <location>
        <begin position="244"/>
        <end position="270"/>
    </location>
</feature>
<sequence>MDAVYDRTAYLGAISDLFGSALPFHNWSYPPSALAILSPFAAPPYFIALALWSGLTLLAYLAVGLAPVPRNRRLSGAMLLAFSPASLINIVGGQNGFLTAALLLGAFQLMPRSPLRAGGLLGLLTIKPHLALVAPFLMIVARAWRAIAAALLVALVLVIVSAALFGIEPWRAYLTDTSRYTVDALERFTGFFPLMMGSVYTSFRSSGASSSMAWLAQVLVSVMTLGAAVLAFRKTSSPVLRIQIAAAAAPLMTPYIFFYDLTALSGVLVWRMLDDGPGRPSSGLKAIYVFAWMAPCVLLYLNVVGIGATALVLAAVFGATMMEAYGWRSREDSNFRPSV</sequence>
<evidence type="ECO:0000256" key="4">
    <source>
        <dbReference type="ARBA" id="ARBA00022692"/>
    </source>
</evidence>
<keyword evidence="3" id="KW-0808">Transferase</keyword>
<evidence type="ECO:0000256" key="2">
    <source>
        <dbReference type="ARBA" id="ARBA00022475"/>
    </source>
</evidence>
<accession>A0A917MHZ6</accession>